<sequence length="80" mass="9322">KTVFTSKHDIKMASRQTMYDFLSPEEQKFQEDWAQEKINQMRPCPAGLWWDRIPGGYACTGGHHWMSDELLAKGKGGWYL</sequence>
<name>A0A2J6T9Z2_9HELO</name>
<feature type="non-terminal residue" evidence="1">
    <location>
        <position position="80"/>
    </location>
</feature>
<dbReference type="Proteomes" id="UP000235371">
    <property type="component" value="Unassembled WGS sequence"/>
</dbReference>
<feature type="non-terminal residue" evidence="1">
    <location>
        <position position="1"/>
    </location>
</feature>
<protein>
    <submittedName>
        <fullName evidence="1">Uncharacterized protein</fullName>
    </submittedName>
</protein>
<dbReference type="RefSeq" id="XP_024736707.1">
    <property type="nucleotide sequence ID" value="XM_024873162.1"/>
</dbReference>
<dbReference type="EMBL" id="KZ613803">
    <property type="protein sequence ID" value="PMD59803.1"/>
    <property type="molecule type" value="Genomic_DNA"/>
</dbReference>
<proteinExistence type="predicted"/>
<evidence type="ECO:0000313" key="2">
    <source>
        <dbReference type="Proteomes" id="UP000235371"/>
    </source>
</evidence>
<keyword evidence="2" id="KW-1185">Reference proteome</keyword>
<dbReference type="InParanoid" id="A0A2J6T9Z2"/>
<dbReference type="GeneID" id="36581242"/>
<dbReference type="OrthoDB" id="3443855at2759"/>
<gene>
    <name evidence="1" type="ORF">K444DRAFT_488281</name>
</gene>
<dbReference type="AlphaFoldDB" id="A0A2J6T9Z2"/>
<evidence type="ECO:0000313" key="1">
    <source>
        <dbReference type="EMBL" id="PMD59803.1"/>
    </source>
</evidence>
<organism evidence="1 2">
    <name type="scientific">Hyaloscypha bicolor E</name>
    <dbReference type="NCBI Taxonomy" id="1095630"/>
    <lineage>
        <taxon>Eukaryota</taxon>
        <taxon>Fungi</taxon>
        <taxon>Dikarya</taxon>
        <taxon>Ascomycota</taxon>
        <taxon>Pezizomycotina</taxon>
        <taxon>Leotiomycetes</taxon>
        <taxon>Helotiales</taxon>
        <taxon>Hyaloscyphaceae</taxon>
        <taxon>Hyaloscypha</taxon>
        <taxon>Hyaloscypha bicolor</taxon>
    </lineage>
</organism>
<accession>A0A2J6T9Z2</accession>
<reference evidence="1 2" key="1">
    <citation type="submission" date="2016-04" db="EMBL/GenBank/DDBJ databases">
        <title>A degradative enzymes factory behind the ericoid mycorrhizal symbiosis.</title>
        <authorList>
            <consortium name="DOE Joint Genome Institute"/>
            <person name="Martino E."/>
            <person name="Morin E."/>
            <person name="Grelet G."/>
            <person name="Kuo A."/>
            <person name="Kohler A."/>
            <person name="Daghino S."/>
            <person name="Barry K."/>
            <person name="Choi C."/>
            <person name="Cichocki N."/>
            <person name="Clum A."/>
            <person name="Copeland A."/>
            <person name="Hainaut M."/>
            <person name="Haridas S."/>
            <person name="Labutti K."/>
            <person name="Lindquist E."/>
            <person name="Lipzen A."/>
            <person name="Khouja H.-R."/>
            <person name="Murat C."/>
            <person name="Ohm R."/>
            <person name="Olson A."/>
            <person name="Spatafora J."/>
            <person name="Veneault-Fourrey C."/>
            <person name="Henrissat B."/>
            <person name="Grigoriev I."/>
            <person name="Martin F."/>
            <person name="Perotto S."/>
        </authorList>
    </citation>
    <scope>NUCLEOTIDE SEQUENCE [LARGE SCALE GENOMIC DNA]</scope>
    <source>
        <strain evidence="1 2">E</strain>
    </source>
</reference>